<evidence type="ECO:0000313" key="4">
    <source>
        <dbReference type="Proteomes" id="UP000296216"/>
    </source>
</evidence>
<evidence type="ECO:0000313" key="5">
    <source>
        <dbReference type="Proteomes" id="UP000323075"/>
    </source>
</evidence>
<accession>A0A4D6GV42</accession>
<evidence type="ECO:0008006" key="6">
    <source>
        <dbReference type="Google" id="ProtNLM"/>
    </source>
</evidence>
<keyword evidence="1" id="KW-0472">Membrane</keyword>
<evidence type="ECO:0000313" key="2">
    <source>
        <dbReference type="EMBL" id="QCC44318.1"/>
    </source>
</evidence>
<dbReference type="Proteomes" id="UP000323075">
    <property type="component" value="Unassembled WGS sequence"/>
</dbReference>
<protein>
    <recommendedName>
        <fullName evidence="6">ABC transporter permease</fullName>
    </recommendedName>
</protein>
<reference evidence="3 5" key="2">
    <citation type="submission" date="2019-07" db="EMBL/GenBank/DDBJ databases">
        <title>Genomic Encyclopedia of Archaeal and Bacterial Type Strains, Phase II (KMG-II): from individual species to whole genera.</title>
        <authorList>
            <person name="Goeker M."/>
        </authorList>
    </citation>
    <scope>NUCLEOTIDE SEQUENCE [LARGE SCALE GENOMIC DNA]</scope>
    <source>
        <strain evidence="3 5">DSM 3754</strain>
    </source>
</reference>
<feature type="transmembrane region" description="Helical" evidence="1">
    <location>
        <begin position="20"/>
        <end position="42"/>
    </location>
</feature>
<dbReference type="AlphaFoldDB" id="A0A4D6GV42"/>
<dbReference type="Proteomes" id="UP000296216">
    <property type="component" value="Chromosome"/>
</dbReference>
<name>A0A4D6GV42_HALS9</name>
<dbReference type="EMBL" id="VRYN01000002">
    <property type="protein sequence ID" value="TYO76634.1"/>
    <property type="molecule type" value="Genomic_DNA"/>
</dbReference>
<evidence type="ECO:0000256" key="1">
    <source>
        <dbReference type="SAM" id="Phobius"/>
    </source>
</evidence>
<reference evidence="2" key="3">
    <citation type="journal article" name="MicrobiologyOpen">
        <title>Whole-genome comparison between the type strain of Halobacterium salinarum (DSM 3754(T)) and the laboratory strains R1 and NRC-1.</title>
        <authorList>
            <person name="Pfeiffer F."/>
            <person name="Losensky G."/>
            <person name="Marchfelder A."/>
            <person name="Habermann B."/>
            <person name="Dyall-Smith M."/>
        </authorList>
    </citation>
    <scope>NUCLEOTIDE SEQUENCE</scope>
    <source>
        <strain evidence="2">91-R6</strain>
    </source>
</reference>
<keyword evidence="1" id="KW-0812">Transmembrane</keyword>
<keyword evidence="1" id="KW-1133">Transmembrane helix</keyword>
<organism evidence="2 4">
    <name type="scientific">Halobacterium salinarum (strain ATCC 33171 / DSM 3754 / JCM 8978 / NBRC 102687 / NCIMB 764 / 91-R6)</name>
    <dbReference type="NCBI Taxonomy" id="2597657"/>
    <lineage>
        <taxon>Archaea</taxon>
        <taxon>Methanobacteriati</taxon>
        <taxon>Methanobacteriota</taxon>
        <taxon>Stenosarchaea group</taxon>
        <taxon>Halobacteria</taxon>
        <taxon>Halobacteriales</taxon>
        <taxon>Halobacteriaceae</taxon>
        <taxon>Halobacterium</taxon>
    </lineage>
</organism>
<sequence length="45" mass="4805">MSDALDAFDHDAWRTALGTAVSYALVLVVMTAVLFGVPYLAFTAL</sequence>
<proteinExistence type="predicted"/>
<reference evidence="2 4" key="1">
    <citation type="journal article" date="2019" name="Microbiol. Resour. Announc.">
        <title>The Genome Sequence of the Halobacterium salinarum Type Strain Is Closely Related to That of Laboratory Strains NRC-1 and R1.</title>
        <authorList>
            <person name="Pfeiffer F."/>
            <person name="Marchfelder A."/>
            <person name="Habermann B."/>
            <person name="Dyall-Smith M.L."/>
        </authorList>
    </citation>
    <scope>NUCLEOTIDE SEQUENCE [LARGE SCALE GENOMIC DNA]</scope>
    <source>
        <strain evidence="2">91-R6</strain>
        <strain evidence="4">ATCC 33171 / DSM 3754 / JCM 8978 / NBRC 102687 / NCIMB 764 / 91-R6</strain>
    </source>
</reference>
<evidence type="ECO:0000313" key="3">
    <source>
        <dbReference type="EMBL" id="TYO76634.1"/>
    </source>
</evidence>
<dbReference type="EMBL" id="CP038631">
    <property type="protein sequence ID" value="QCC44318.1"/>
    <property type="molecule type" value="Genomic_DNA"/>
</dbReference>
<dbReference type="GeneID" id="68693413"/>
<gene>
    <name evidence="3" type="ORF">APQ99_01275</name>
    <name evidence="2" type="ORF">HBSAL_02955</name>
</gene>
<dbReference type="RefSeq" id="WP_010902337.1">
    <property type="nucleotide sequence ID" value="NZ_VRYN01000002.1"/>
</dbReference>